<organism evidence="3 4">
    <name type="scientific">Aspergillus heteromorphus CBS 117.55</name>
    <dbReference type="NCBI Taxonomy" id="1448321"/>
    <lineage>
        <taxon>Eukaryota</taxon>
        <taxon>Fungi</taxon>
        <taxon>Dikarya</taxon>
        <taxon>Ascomycota</taxon>
        <taxon>Pezizomycotina</taxon>
        <taxon>Eurotiomycetes</taxon>
        <taxon>Eurotiomycetidae</taxon>
        <taxon>Eurotiales</taxon>
        <taxon>Aspergillaceae</taxon>
        <taxon>Aspergillus</taxon>
        <taxon>Aspergillus subgen. Circumdati</taxon>
    </lineage>
</organism>
<proteinExistence type="predicted"/>
<dbReference type="RefSeq" id="XP_025399355.1">
    <property type="nucleotide sequence ID" value="XM_025541103.1"/>
</dbReference>
<dbReference type="PANTHER" id="PTHR37848">
    <property type="entry name" value="EXPRESSED PROTEIN"/>
    <property type="match status" value="1"/>
</dbReference>
<feature type="compositionally biased region" description="Pro residues" evidence="1">
    <location>
        <begin position="1"/>
        <end position="10"/>
    </location>
</feature>
<evidence type="ECO:0000256" key="2">
    <source>
        <dbReference type="SAM" id="Phobius"/>
    </source>
</evidence>
<evidence type="ECO:0000256" key="1">
    <source>
        <dbReference type="SAM" id="MobiDB-lite"/>
    </source>
</evidence>
<comment type="caution">
    <text evidence="3">The sequence shown here is derived from an EMBL/GenBank/DDBJ whole genome shotgun (WGS) entry which is preliminary data.</text>
</comment>
<dbReference type="AlphaFoldDB" id="A0A317WD46"/>
<name>A0A317WD46_9EURO</name>
<feature type="compositionally biased region" description="Basic and acidic residues" evidence="1">
    <location>
        <begin position="87"/>
        <end position="100"/>
    </location>
</feature>
<dbReference type="GeneID" id="37063340"/>
<keyword evidence="2" id="KW-1133">Transmembrane helix</keyword>
<keyword evidence="4" id="KW-1185">Reference proteome</keyword>
<dbReference type="VEuPathDB" id="FungiDB:BO70DRAFT_336440"/>
<dbReference type="EMBL" id="MSFL01000012">
    <property type="protein sequence ID" value="PWY82090.1"/>
    <property type="molecule type" value="Genomic_DNA"/>
</dbReference>
<evidence type="ECO:0000313" key="4">
    <source>
        <dbReference type="Proteomes" id="UP000247233"/>
    </source>
</evidence>
<protein>
    <submittedName>
        <fullName evidence="3">Uncharacterized protein</fullName>
    </submittedName>
</protein>
<dbReference type="PANTHER" id="PTHR37848:SF1">
    <property type="entry name" value="SUN DOMAIN-CONTAINING PROTEIN"/>
    <property type="match status" value="1"/>
</dbReference>
<feature type="region of interest" description="Disordered" evidence="1">
    <location>
        <begin position="155"/>
        <end position="197"/>
    </location>
</feature>
<reference evidence="3 4" key="1">
    <citation type="submission" date="2016-12" db="EMBL/GenBank/DDBJ databases">
        <title>The genomes of Aspergillus section Nigri reveals drivers in fungal speciation.</title>
        <authorList>
            <consortium name="DOE Joint Genome Institute"/>
            <person name="Vesth T.C."/>
            <person name="Nybo J."/>
            <person name="Theobald S."/>
            <person name="Brandl J."/>
            <person name="Frisvad J.C."/>
            <person name="Nielsen K.F."/>
            <person name="Lyhne E.K."/>
            <person name="Kogle M.E."/>
            <person name="Kuo A."/>
            <person name="Riley R."/>
            <person name="Clum A."/>
            <person name="Nolan M."/>
            <person name="Lipzen A."/>
            <person name="Salamov A."/>
            <person name="Henrissat B."/>
            <person name="Wiebenga A."/>
            <person name="De Vries R.P."/>
            <person name="Grigoriev I.V."/>
            <person name="Mortensen U.H."/>
            <person name="Andersen M.R."/>
            <person name="Baker S.E."/>
        </authorList>
    </citation>
    <scope>NUCLEOTIDE SEQUENCE [LARGE SCALE GENOMIC DNA]</scope>
    <source>
        <strain evidence="3 4">CBS 117.55</strain>
    </source>
</reference>
<gene>
    <name evidence="3" type="ORF">BO70DRAFT_336440</name>
</gene>
<feature type="region of interest" description="Disordered" evidence="1">
    <location>
        <begin position="1"/>
        <end position="49"/>
    </location>
</feature>
<accession>A0A317WD46</accession>
<evidence type="ECO:0000313" key="3">
    <source>
        <dbReference type="EMBL" id="PWY82090.1"/>
    </source>
</evidence>
<dbReference type="OrthoDB" id="2105912at2759"/>
<feature type="compositionally biased region" description="Pro residues" evidence="1">
    <location>
        <begin position="26"/>
        <end position="37"/>
    </location>
</feature>
<sequence length="388" mass="43949">MGQPSDPPPSYEDTIASDPLVSSSSGPPPANPLPPDSQPQYSVRADTRDPSSVLLTPALSHDASALHDLLVHQARIPPHPYLNVRGSHTETRRDDTRKKDESETVIDFNFRIDLSGYMVRDEPPPITDDDYDTGVEVDPQDGWRVLGIVRDHDGQKAYRGGRTRSETWTGHTRTKRSPSRQLEAGPESESAELVPPDENGPGLMGWCERFCEDPAPVKSFAFTRSIVGFDSSVVRSALTSHLRSLQYQGNVDLTISLENKTLTVYSPHWTNRWRNNGYIFWICVILQLWIIAWPILWFLEHRYDVVSAVWYFSRDEGGQRHYAGYRDEAAVAEVLAPAVTQAALERRRDGKTLTVQELQLLDRLGRERQGRGVMVMTWDRFQPWGRDS</sequence>
<keyword evidence="2" id="KW-0812">Transmembrane</keyword>
<keyword evidence="2" id="KW-0472">Membrane</keyword>
<dbReference type="Proteomes" id="UP000247233">
    <property type="component" value="Unassembled WGS sequence"/>
</dbReference>
<feature type="region of interest" description="Disordered" evidence="1">
    <location>
        <begin position="79"/>
        <end position="100"/>
    </location>
</feature>
<feature type="transmembrane region" description="Helical" evidence="2">
    <location>
        <begin position="278"/>
        <end position="299"/>
    </location>
</feature>